<evidence type="ECO:0000313" key="12">
    <source>
        <dbReference type="Proteomes" id="UP000322159"/>
    </source>
</evidence>
<feature type="transmembrane region" description="Helical" evidence="9">
    <location>
        <begin position="97"/>
        <end position="118"/>
    </location>
</feature>
<dbReference type="AlphaFoldDB" id="A0A5C1Y9K9"/>
<dbReference type="GO" id="GO:0051301">
    <property type="term" value="P:cell division"/>
    <property type="evidence" value="ECO:0007669"/>
    <property type="project" value="UniProtKB-KW"/>
</dbReference>
<keyword evidence="12" id="KW-1185">Reference proteome</keyword>
<dbReference type="OrthoDB" id="4793367at2"/>
<dbReference type="RefSeq" id="WP_149325393.1">
    <property type="nucleotide sequence ID" value="NZ_CP043504.1"/>
</dbReference>
<dbReference type="Pfam" id="PF08478">
    <property type="entry name" value="POTRA_1"/>
    <property type="match status" value="1"/>
</dbReference>
<dbReference type="InterPro" id="IPR050487">
    <property type="entry name" value="FtsQ_DivIB"/>
</dbReference>
<dbReference type="GO" id="GO:0005886">
    <property type="term" value="C:plasma membrane"/>
    <property type="evidence" value="ECO:0007669"/>
    <property type="project" value="TreeGrafter"/>
</dbReference>
<evidence type="ECO:0000256" key="2">
    <source>
        <dbReference type="ARBA" id="ARBA00022475"/>
    </source>
</evidence>
<proteinExistence type="predicted"/>
<dbReference type="InterPro" id="IPR034746">
    <property type="entry name" value="POTRA"/>
</dbReference>
<keyword evidence="7" id="KW-0131">Cell cycle</keyword>
<dbReference type="PROSITE" id="PS51779">
    <property type="entry name" value="POTRA"/>
    <property type="match status" value="1"/>
</dbReference>
<feature type="region of interest" description="Disordered" evidence="8">
    <location>
        <begin position="1"/>
        <end position="66"/>
    </location>
</feature>
<dbReference type="PANTHER" id="PTHR37820:SF1">
    <property type="entry name" value="CELL DIVISION PROTEIN FTSQ"/>
    <property type="match status" value="1"/>
</dbReference>
<dbReference type="Proteomes" id="UP000322159">
    <property type="component" value="Chromosome"/>
</dbReference>
<feature type="compositionally biased region" description="Basic and acidic residues" evidence="8">
    <location>
        <begin position="30"/>
        <end position="57"/>
    </location>
</feature>
<evidence type="ECO:0000256" key="4">
    <source>
        <dbReference type="ARBA" id="ARBA00022692"/>
    </source>
</evidence>
<gene>
    <name evidence="11" type="ORF">FLP23_08140</name>
</gene>
<evidence type="ECO:0000256" key="9">
    <source>
        <dbReference type="SAM" id="Phobius"/>
    </source>
</evidence>
<organism evidence="11 12">
    <name type="scientific">Protaetiibacter larvae</name>
    <dbReference type="NCBI Taxonomy" id="2592654"/>
    <lineage>
        <taxon>Bacteria</taxon>
        <taxon>Bacillati</taxon>
        <taxon>Actinomycetota</taxon>
        <taxon>Actinomycetes</taxon>
        <taxon>Micrococcales</taxon>
        <taxon>Microbacteriaceae</taxon>
        <taxon>Protaetiibacter</taxon>
    </lineage>
</organism>
<keyword evidence="5 9" id="KW-1133">Transmembrane helix</keyword>
<dbReference type="InterPro" id="IPR005548">
    <property type="entry name" value="Cell_div_FtsQ/DivIB_C"/>
</dbReference>
<comment type="subcellular location">
    <subcellularLocation>
        <location evidence="1">Membrane</location>
    </subcellularLocation>
</comment>
<name>A0A5C1Y9K9_9MICO</name>
<evidence type="ECO:0000256" key="1">
    <source>
        <dbReference type="ARBA" id="ARBA00004370"/>
    </source>
</evidence>
<dbReference type="KEGG" id="lyk:FLP23_08140"/>
<keyword evidence="4 9" id="KW-0812">Transmembrane</keyword>
<protein>
    <submittedName>
        <fullName evidence="11">FtsQ-type POTRA domain-containing protein</fullName>
    </submittedName>
</protein>
<keyword evidence="6 9" id="KW-0472">Membrane</keyword>
<evidence type="ECO:0000256" key="3">
    <source>
        <dbReference type="ARBA" id="ARBA00022618"/>
    </source>
</evidence>
<keyword evidence="2" id="KW-1003">Cell membrane</keyword>
<evidence type="ECO:0000256" key="8">
    <source>
        <dbReference type="SAM" id="MobiDB-lite"/>
    </source>
</evidence>
<dbReference type="PANTHER" id="PTHR37820">
    <property type="entry name" value="CELL DIVISION PROTEIN DIVIB"/>
    <property type="match status" value="1"/>
</dbReference>
<evidence type="ECO:0000256" key="7">
    <source>
        <dbReference type="ARBA" id="ARBA00023306"/>
    </source>
</evidence>
<dbReference type="InterPro" id="IPR013685">
    <property type="entry name" value="POTRA_FtsQ_type"/>
</dbReference>
<evidence type="ECO:0000256" key="5">
    <source>
        <dbReference type="ARBA" id="ARBA00022989"/>
    </source>
</evidence>
<dbReference type="EMBL" id="CP043504">
    <property type="protein sequence ID" value="QEO09975.1"/>
    <property type="molecule type" value="Genomic_DNA"/>
</dbReference>
<reference evidence="11 12" key="1">
    <citation type="submission" date="2019-09" db="EMBL/GenBank/DDBJ databases">
        <title>Genome sequencing of strain KACC 19322.</title>
        <authorList>
            <person name="Heo J."/>
            <person name="Kim S.-J."/>
            <person name="Kim J.-S."/>
            <person name="Hong S.-B."/>
            <person name="Kwon S.-W."/>
        </authorList>
    </citation>
    <scope>NUCLEOTIDE SEQUENCE [LARGE SCALE GENOMIC DNA]</scope>
    <source>
        <strain evidence="11 12">KACC 19322</strain>
    </source>
</reference>
<evidence type="ECO:0000256" key="6">
    <source>
        <dbReference type="ARBA" id="ARBA00023136"/>
    </source>
</evidence>
<evidence type="ECO:0000259" key="10">
    <source>
        <dbReference type="PROSITE" id="PS51779"/>
    </source>
</evidence>
<feature type="domain" description="POTRA" evidence="10">
    <location>
        <begin position="122"/>
        <end position="190"/>
    </location>
</feature>
<accession>A0A5C1Y9K9</accession>
<keyword evidence="3" id="KW-0132">Cell division</keyword>
<dbReference type="Pfam" id="PF03799">
    <property type="entry name" value="FtsQ_DivIB_C"/>
    <property type="match status" value="1"/>
</dbReference>
<evidence type="ECO:0000313" key="11">
    <source>
        <dbReference type="EMBL" id="QEO09975.1"/>
    </source>
</evidence>
<sequence length="320" mass="34472">MKRPAGFDAPAEAPAERAPRGKTPAPERPTPVREKPARETPARATSVREKPVREKRPPRSSAARLATAELRAAERARRRQERLELRRFTRRTRRRRIAWLIGVGLVVTLVGISLGAVYSPLLALREIRVDGTVRLDPAQIVDAIDGQEGVPLALLDESRLREELGGFRLIRSYTTEILPPGTLIVHVSERTPIGSILRGGSFELVDAAGVMIDSTPERTPGVPLIQVADDDVESAAYRSVAEVLLALPPELLAQVDTVVASTRDDVTLGMVGSSQRVEWGGAENSAHKARVLAALLAIHAGSGPGSYDVSAPGSAVFRKG</sequence>